<evidence type="ECO:0000313" key="3">
    <source>
        <dbReference type="EMBL" id="KAG9447569.1"/>
    </source>
</evidence>
<feature type="coiled-coil region" evidence="1">
    <location>
        <begin position="46"/>
        <end position="87"/>
    </location>
</feature>
<dbReference type="PANTHER" id="PTHR37174:SF2">
    <property type="entry name" value="FORKHEAD-ASSOCIATED DOMAIN PROTEIN"/>
    <property type="match status" value="1"/>
</dbReference>
<keyword evidence="1" id="KW-0175">Coiled coil</keyword>
<proteinExistence type="predicted"/>
<protein>
    <submittedName>
        <fullName evidence="3">Uncharacterized protein</fullName>
    </submittedName>
</protein>
<dbReference type="EMBL" id="JAINDJ010000005">
    <property type="protein sequence ID" value="KAG9447569.1"/>
    <property type="molecule type" value="Genomic_DNA"/>
</dbReference>
<evidence type="ECO:0000256" key="2">
    <source>
        <dbReference type="SAM" id="MobiDB-lite"/>
    </source>
</evidence>
<dbReference type="PANTHER" id="PTHR37174">
    <property type="entry name" value="FORKHEAD-ASSOCIATED DOMAIN PROTEIN"/>
    <property type="match status" value="1"/>
</dbReference>
<feature type="region of interest" description="Disordered" evidence="2">
    <location>
        <begin position="164"/>
        <end position="190"/>
    </location>
</feature>
<evidence type="ECO:0000313" key="4">
    <source>
        <dbReference type="Proteomes" id="UP000825729"/>
    </source>
</evidence>
<organism evidence="3 4">
    <name type="scientific">Aristolochia fimbriata</name>
    <name type="common">White veined hardy Dutchman's pipe vine</name>
    <dbReference type="NCBI Taxonomy" id="158543"/>
    <lineage>
        <taxon>Eukaryota</taxon>
        <taxon>Viridiplantae</taxon>
        <taxon>Streptophyta</taxon>
        <taxon>Embryophyta</taxon>
        <taxon>Tracheophyta</taxon>
        <taxon>Spermatophyta</taxon>
        <taxon>Magnoliopsida</taxon>
        <taxon>Magnoliidae</taxon>
        <taxon>Piperales</taxon>
        <taxon>Aristolochiaceae</taxon>
        <taxon>Aristolochia</taxon>
    </lineage>
</organism>
<name>A0AAV7EFW8_ARIFI</name>
<evidence type="ECO:0000256" key="1">
    <source>
        <dbReference type="SAM" id="Coils"/>
    </source>
</evidence>
<reference evidence="3 4" key="1">
    <citation type="submission" date="2021-07" db="EMBL/GenBank/DDBJ databases">
        <title>The Aristolochia fimbriata genome: insights into angiosperm evolution, floral development and chemical biosynthesis.</title>
        <authorList>
            <person name="Jiao Y."/>
        </authorList>
    </citation>
    <scope>NUCLEOTIDE SEQUENCE [LARGE SCALE GENOMIC DNA]</scope>
    <source>
        <strain evidence="3">IBCAS-2021</strain>
        <tissue evidence="3">Leaf</tissue>
    </source>
</reference>
<feature type="compositionally biased region" description="Acidic residues" evidence="2">
    <location>
        <begin position="179"/>
        <end position="190"/>
    </location>
</feature>
<gene>
    <name evidence="3" type="ORF">H6P81_013697</name>
</gene>
<feature type="coiled-coil region" evidence="1">
    <location>
        <begin position="232"/>
        <end position="259"/>
    </location>
</feature>
<dbReference type="AlphaFoldDB" id="A0AAV7EFW8"/>
<dbReference type="Proteomes" id="UP000825729">
    <property type="component" value="Unassembled WGS sequence"/>
</dbReference>
<accession>A0AAV7EFW8</accession>
<sequence>MAGAIKRLSINPVLPPGPKLKPSFMSSRIVACSTTRTQRPKSSIGTDELRTELLQLQAEADNTRAKANNARLRLMRLSEAAENLRRRAAADVQSGREDEARELLLQKKKVMQALERSKTRIQVLDKLSELLNEAISSKETLLIGSVASDLEVGTDDPCTVRIISPKDDKAEEPIGTELSDSDPAEMDDEEPDFQIDVQRENLPVDGQEESVETPIMRIGNEEDTVIRSLMGISSYADFLDHLDRQLQQIEEELVTVLRLSSLIMGSDQGEPSAKEQQTLVLLEDVRGVRERISGIRHAQGQS</sequence>
<comment type="caution">
    <text evidence="3">The sequence shown here is derived from an EMBL/GenBank/DDBJ whole genome shotgun (WGS) entry which is preliminary data.</text>
</comment>
<keyword evidence="4" id="KW-1185">Reference proteome</keyword>